<gene>
    <name evidence="2" type="ORF">AAE3_LOCUS10902</name>
</gene>
<dbReference type="Proteomes" id="UP000467700">
    <property type="component" value="Unassembled WGS sequence"/>
</dbReference>
<dbReference type="OrthoDB" id="3003044at2759"/>
<keyword evidence="1" id="KW-0472">Membrane</keyword>
<keyword evidence="1" id="KW-0812">Transmembrane</keyword>
<dbReference type="AlphaFoldDB" id="A0A8S0WFX5"/>
<reference evidence="2 3" key="1">
    <citation type="submission" date="2020-01" db="EMBL/GenBank/DDBJ databases">
        <authorList>
            <person name="Gupta K D."/>
        </authorList>
    </citation>
    <scope>NUCLEOTIDE SEQUENCE [LARGE SCALE GENOMIC DNA]</scope>
</reference>
<feature type="transmembrane region" description="Helical" evidence="1">
    <location>
        <begin position="21"/>
        <end position="42"/>
    </location>
</feature>
<proteinExistence type="predicted"/>
<dbReference type="EMBL" id="CACVBS010000068">
    <property type="protein sequence ID" value="CAA7268420.1"/>
    <property type="molecule type" value="Genomic_DNA"/>
</dbReference>
<evidence type="ECO:0000313" key="3">
    <source>
        <dbReference type="Proteomes" id="UP000467700"/>
    </source>
</evidence>
<keyword evidence="3" id="KW-1185">Reference proteome</keyword>
<keyword evidence="1" id="KW-1133">Transmembrane helix</keyword>
<name>A0A8S0WFX5_CYCAE</name>
<sequence>MLVARAVKRVERAPNRCDNAFLFLLSSFLAISLDIVTSLVGMQNLTGGTEAQSATSASHDQNIYIRVRRSLLQPISSTTINPPPSETPTAGRSSAYLYLIEGTIQDIGLYAGTTVDWVIKVAHLICAPFGAGQVYTHTTGTPQNWYNRDRGTDWRRVSLGDPLLPGIYEFETSSPIVLSRLSDRQSRSKTSRGSESSATAFRRDIQLRDGVCVVTGALSSFVASHLIPKRMGTDGAKTVVTEFVGAQAALGVHRFHPMIGILLLKTLDDRVDQYTLGFYHNTDDTYTLHNFETDQDVTIVGFESSIFSGPSVFPRLHLHQMMLSVHGGNEPLPPKGVFDWHYLQCVAKRFATSDYKTVPGIYFHVYPFKTADDESDDEFEFEDNGEAEPPYPTYRFDRFLAEQGRIQRMHERAQEVARWSAGVAEEIVGTGDVGESP</sequence>
<evidence type="ECO:0000256" key="1">
    <source>
        <dbReference type="SAM" id="Phobius"/>
    </source>
</evidence>
<evidence type="ECO:0000313" key="2">
    <source>
        <dbReference type="EMBL" id="CAA7268420.1"/>
    </source>
</evidence>
<organism evidence="2 3">
    <name type="scientific">Cyclocybe aegerita</name>
    <name type="common">Black poplar mushroom</name>
    <name type="synonym">Agrocybe aegerita</name>
    <dbReference type="NCBI Taxonomy" id="1973307"/>
    <lineage>
        <taxon>Eukaryota</taxon>
        <taxon>Fungi</taxon>
        <taxon>Dikarya</taxon>
        <taxon>Basidiomycota</taxon>
        <taxon>Agaricomycotina</taxon>
        <taxon>Agaricomycetes</taxon>
        <taxon>Agaricomycetidae</taxon>
        <taxon>Agaricales</taxon>
        <taxon>Agaricineae</taxon>
        <taxon>Bolbitiaceae</taxon>
        <taxon>Cyclocybe</taxon>
    </lineage>
</organism>
<protein>
    <submittedName>
        <fullName evidence="2">Uncharacterized protein</fullName>
    </submittedName>
</protein>
<comment type="caution">
    <text evidence="2">The sequence shown here is derived from an EMBL/GenBank/DDBJ whole genome shotgun (WGS) entry which is preliminary data.</text>
</comment>
<accession>A0A8S0WFX5</accession>